<accession>A0A834ZLN4</accession>
<evidence type="ECO:0000313" key="4">
    <source>
        <dbReference type="Proteomes" id="UP000655225"/>
    </source>
</evidence>
<dbReference type="PANTHER" id="PTHR31009">
    <property type="entry name" value="S-ADENOSYL-L-METHIONINE:CARBOXYL METHYLTRANSFERASE FAMILY PROTEIN"/>
    <property type="match status" value="1"/>
</dbReference>
<dbReference type="OrthoDB" id="1523883at2759"/>
<dbReference type="InterPro" id="IPR029063">
    <property type="entry name" value="SAM-dependent_MTases_sf"/>
</dbReference>
<reference evidence="3 4" key="1">
    <citation type="submission" date="2020-04" db="EMBL/GenBank/DDBJ databases">
        <title>Plant Genome Project.</title>
        <authorList>
            <person name="Zhang R.-G."/>
        </authorList>
    </citation>
    <scope>NUCLEOTIDE SEQUENCE [LARGE SCALE GENOMIC DNA]</scope>
    <source>
        <strain evidence="3">YNK0</strain>
        <tissue evidence="3">Leaf</tissue>
    </source>
</reference>
<sequence>MEDKKANILPESCPMIGGNDSYNYAHNSRYQKGAVDAVKEMINEAIAEKLDIENLTLASLNPFRIADLGCSVGPNTFIAVQYIIEAIELKCQAQGLNSCIPEFQVFFNDLVTNDFNKLFASLPADRRYFAVGMPGSFYGRLFPKASLHFVHSSYALPRLSKVPEEVVDINSPAWNKEKIHYRTATKEVVEAYSAQYAKDMESFLSARAQELVCGGLMALVIATIPNGTLYSKDTMVELLGYCLREMANMGLISEAKVDSFNLPLYIPSHKELETVVERNGYFSIERMNPLNHQMKQTTPSVQMSVLHLRAGIGGLVKEHFGSEIIDEVFDRLTKKVAESSFILNPENRKEIDLFIILKRKSN</sequence>
<dbReference type="Proteomes" id="UP000655225">
    <property type="component" value="Unassembled WGS sequence"/>
</dbReference>
<keyword evidence="4" id="KW-1185">Reference proteome</keyword>
<protein>
    <recommendedName>
        <fullName evidence="5">S-adenosylmethionine-dependent methyltransferase</fullName>
    </recommendedName>
</protein>
<dbReference type="InterPro" id="IPR005299">
    <property type="entry name" value="MeTrfase_7"/>
</dbReference>
<dbReference type="OMA" id="CFRTEVF"/>
<dbReference type="GO" id="GO:0046872">
    <property type="term" value="F:metal ion binding"/>
    <property type="evidence" value="ECO:0007669"/>
    <property type="project" value="UniProtKB-KW"/>
</dbReference>
<evidence type="ECO:0000256" key="1">
    <source>
        <dbReference type="ARBA" id="ARBA00022723"/>
    </source>
</evidence>
<dbReference type="GO" id="GO:0008168">
    <property type="term" value="F:methyltransferase activity"/>
    <property type="evidence" value="ECO:0007669"/>
    <property type="project" value="InterPro"/>
</dbReference>
<dbReference type="AlphaFoldDB" id="A0A834ZLN4"/>
<keyword evidence="2" id="KW-0460">Magnesium</keyword>
<keyword evidence="1" id="KW-0479">Metal-binding</keyword>
<dbReference type="Gene3D" id="1.10.1200.270">
    <property type="entry name" value="Methyltransferase, alpha-helical capping domain"/>
    <property type="match status" value="1"/>
</dbReference>
<comment type="caution">
    <text evidence="3">The sequence shown here is derived from an EMBL/GenBank/DDBJ whole genome shotgun (WGS) entry which is preliminary data.</text>
</comment>
<evidence type="ECO:0000313" key="3">
    <source>
        <dbReference type="EMBL" id="KAF8407710.1"/>
    </source>
</evidence>
<evidence type="ECO:0008006" key="5">
    <source>
        <dbReference type="Google" id="ProtNLM"/>
    </source>
</evidence>
<dbReference type="InterPro" id="IPR042086">
    <property type="entry name" value="MeTrfase_capping"/>
</dbReference>
<dbReference type="Pfam" id="PF03492">
    <property type="entry name" value="Methyltransf_7"/>
    <property type="match status" value="1"/>
</dbReference>
<dbReference type="EMBL" id="JABCRI010000004">
    <property type="protein sequence ID" value="KAF8407710.1"/>
    <property type="molecule type" value="Genomic_DNA"/>
</dbReference>
<dbReference type="SUPFAM" id="SSF53335">
    <property type="entry name" value="S-adenosyl-L-methionine-dependent methyltransferases"/>
    <property type="match status" value="1"/>
</dbReference>
<proteinExistence type="predicted"/>
<gene>
    <name evidence="3" type="ORF">HHK36_006845</name>
</gene>
<dbReference type="Gene3D" id="3.40.50.150">
    <property type="entry name" value="Vaccinia Virus protein VP39"/>
    <property type="match status" value="1"/>
</dbReference>
<organism evidence="3 4">
    <name type="scientific">Tetracentron sinense</name>
    <name type="common">Spur-leaf</name>
    <dbReference type="NCBI Taxonomy" id="13715"/>
    <lineage>
        <taxon>Eukaryota</taxon>
        <taxon>Viridiplantae</taxon>
        <taxon>Streptophyta</taxon>
        <taxon>Embryophyta</taxon>
        <taxon>Tracheophyta</taxon>
        <taxon>Spermatophyta</taxon>
        <taxon>Magnoliopsida</taxon>
        <taxon>Trochodendrales</taxon>
        <taxon>Trochodendraceae</taxon>
        <taxon>Tetracentron</taxon>
    </lineage>
</organism>
<name>A0A834ZLN4_TETSI</name>
<evidence type="ECO:0000256" key="2">
    <source>
        <dbReference type="ARBA" id="ARBA00022842"/>
    </source>
</evidence>